<dbReference type="CDD" id="cd09877">
    <property type="entry name" value="PIN_YacL-like"/>
    <property type="match status" value="1"/>
</dbReference>
<keyword evidence="5" id="KW-0812">Transmembrane</keyword>
<gene>
    <name evidence="7" type="ORF">E6H03_04085</name>
</gene>
<dbReference type="GO" id="GO:0016787">
    <property type="term" value="F:hydrolase activity"/>
    <property type="evidence" value="ECO:0007669"/>
    <property type="project" value="UniProtKB-KW"/>
</dbReference>
<evidence type="ECO:0000313" key="7">
    <source>
        <dbReference type="EMBL" id="TMI83225.1"/>
    </source>
</evidence>
<keyword evidence="5" id="KW-0472">Membrane</keyword>
<dbReference type="SUPFAM" id="SSF88723">
    <property type="entry name" value="PIN domain-like"/>
    <property type="match status" value="1"/>
</dbReference>
<feature type="transmembrane region" description="Helical" evidence="5">
    <location>
        <begin position="87"/>
        <end position="107"/>
    </location>
</feature>
<evidence type="ECO:0000313" key="8">
    <source>
        <dbReference type="Proteomes" id="UP000318093"/>
    </source>
</evidence>
<keyword evidence="5" id="KW-1133">Transmembrane helix</keyword>
<dbReference type="InterPro" id="IPR002792">
    <property type="entry name" value="TRAM_dom"/>
</dbReference>
<dbReference type="GO" id="GO:0004518">
    <property type="term" value="F:nuclease activity"/>
    <property type="evidence" value="ECO:0007669"/>
    <property type="project" value="UniProtKB-KW"/>
</dbReference>
<feature type="transmembrane region" description="Helical" evidence="5">
    <location>
        <begin position="36"/>
        <end position="57"/>
    </location>
</feature>
<dbReference type="InterPro" id="IPR052041">
    <property type="entry name" value="Nucleic_acid_metab_PIN/TRAM"/>
</dbReference>
<dbReference type="Proteomes" id="UP000318093">
    <property type="component" value="Unassembled WGS sequence"/>
</dbReference>
<dbReference type="PROSITE" id="PS50926">
    <property type="entry name" value="TRAM"/>
    <property type="match status" value="1"/>
</dbReference>
<dbReference type="Pfam" id="PF01938">
    <property type="entry name" value="TRAM"/>
    <property type="match status" value="1"/>
</dbReference>
<keyword evidence="4" id="KW-0460">Magnesium</keyword>
<dbReference type="EMBL" id="VBAN01000120">
    <property type="protein sequence ID" value="TMI83225.1"/>
    <property type="molecule type" value="Genomic_DNA"/>
</dbReference>
<keyword evidence="3" id="KW-0378">Hydrolase</keyword>
<dbReference type="Pfam" id="PF01850">
    <property type="entry name" value="PIN"/>
    <property type="match status" value="1"/>
</dbReference>
<evidence type="ECO:0000256" key="2">
    <source>
        <dbReference type="ARBA" id="ARBA00022722"/>
    </source>
</evidence>
<name>A0A537JI63_9BACT</name>
<evidence type="ECO:0000256" key="1">
    <source>
        <dbReference type="ARBA" id="ARBA00001946"/>
    </source>
</evidence>
<dbReference type="InterPro" id="IPR002716">
    <property type="entry name" value="PIN_dom"/>
</dbReference>
<feature type="transmembrane region" description="Helical" evidence="5">
    <location>
        <begin position="113"/>
        <end position="132"/>
    </location>
</feature>
<dbReference type="Gene3D" id="3.40.50.1010">
    <property type="entry name" value="5'-nuclease"/>
    <property type="match status" value="1"/>
</dbReference>
<comment type="cofactor">
    <cofactor evidence="1">
        <name>Mg(2+)</name>
        <dbReference type="ChEBI" id="CHEBI:18420"/>
    </cofactor>
</comment>
<evidence type="ECO:0000256" key="5">
    <source>
        <dbReference type="SAM" id="Phobius"/>
    </source>
</evidence>
<dbReference type="PANTHER" id="PTHR11603">
    <property type="entry name" value="AAA FAMILY ATPASE"/>
    <property type="match status" value="1"/>
</dbReference>
<dbReference type="AlphaFoldDB" id="A0A537JI63"/>
<proteinExistence type="predicted"/>
<sequence length="364" mass="39419">MIRLVRALGVIIGGLVGYQIADLVRNEMLRGGGHPAPRLSALVVGITLGALIGWLAAPPVRGWFVASMAWVLHHLGSVPLRDVLAGAGGLILGLLVAFLVSIPLLGVPIIGRYIIPLSAVLVFGYLGLHLGIQRREDFLAAFPRLAERLAGRDRKLRRTSVPKLLDTSVIIDGRIADISETGFLEGPILVPRSVLAELQRIADASDQIRRNRGRRGLDILNRMQKKQQTVQIYEEEDDFALGQVDAQLVRLARAIGAWIVTNDYNLNKIAELQGVRVLNVNELANAIKPAMIPGEELSVHVIKDGKEAGQGVGYLDDGTMIVVEGGKRHIGETLDTVVTSVLQTVAGRMIFARPKALEKDGATR</sequence>
<dbReference type="InterPro" id="IPR029060">
    <property type="entry name" value="PIN-like_dom_sf"/>
</dbReference>
<protein>
    <submittedName>
        <fullName evidence="7">TRAM domain-containing protein</fullName>
    </submittedName>
</protein>
<keyword evidence="2" id="KW-0540">Nuclease</keyword>
<evidence type="ECO:0000256" key="4">
    <source>
        <dbReference type="ARBA" id="ARBA00022842"/>
    </source>
</evidence>
<dbReference type="PANTHER" id="PTHR11603:SF147">
    <property type="entry name" value="MEMBRANE PROTEIN"/>
    <property type="match status" value="1"/>
</dbReference>
<dbReference type="SMART" id="SM00670">
    <property type="entry name" value="PINc"/>
    <property type="match status" value="1"/>
</dbReference>
<evidence type="ECO:0000256" key="3">
    <source>
        <dbReference type="ARBA" id="ARBA00022801"/>
    </source>
</evidence>
<reference evidence="7 8" key="1">
    <citation type="journal article" date="2019" name="Nat. Microbiol.">
        <title>Mediterranean grassland soil C-N compound turnover is dependent on rainfall and depth, and is mediated by genomically divergent microorganisms.</title>
        <authorList>
            <person name="Diamond S."/>
            <person name="Andeer P.F."/>
            <person name="Li Z."/>
            <person name="Crits-Christoph A."/>
            <person name="Burstein D."/>
            <person name="Anantharaman K."/>
            <person name="Lane K.R."/>
            <person name="Thomas B.C."/>
            <person name="Pan C."/>
            <person name="Northen T.R."/>
            <person name="Banfield J.F."/>
        </authorList>
    </citation>
    <scope>NUCLEOTIDE SEQUENCE [LARGE SCALE GENOMIC DNA]</scope>
    <source>
        <strain evidence="7">NP_6</strain>
    </source>
</reference>
<organism evidence="7 8">
    <name type="scientific">Candidatus Segetimicrobium genomatis</name>
    <dbReference type="NCBI Taxonomy" id="2569760"/>
    <lineage>
        <taxon>Bacteria</taxon>
        <taxon>Bacillati</taxon>
        <taxon>Candidatus Sysuimicrobiota</taxon>
        <taxon>Candidatus Sysuimicrobiia</taxon>
        <taxon>Candidatus Sysuimicrobiales</taxon>
        <taxon>Candidatus Segetimicrobiaceae</taxon>
        <taxon>Candidatus Segetimicrobium</taxon>
    </lineage>
</organism>
<evidence type="ECO:0000259" key="6">
    <source>
        <dbReference type="PROSITE" id="PS50926"/>
    </source>
</evidence>
<feature type="transmembrane region" description="Helical" evidence="5">
    <location>
        <begin position="6"/>
        <end position="24"/>
    </location>
</feature>
<feature type="domain" description="TRAM" evidence="6">
    <location>
        <begin position="290"/>
        <end position="351"/>
    </location>
</feature>
<comment type="caution">
    <text evidence="7">The sequence shown here is derived from an EMBL/GenBank/DDBJ whole genome shotgun (WGS) entry which is preliminary data.</text>
</comment>
<accession>A0A537JI63</accession>